<proteinExistence type="predicted"/>
<dbReference type="InterPro" id="IPR019268">
    <property type="entry name" value="DUF2278"/>
</dbReference>
<protein>
    <recommendedName>
        <fullName evidence="3">LTD domain-containing protein</fullName>
    </recommendedName>
</protein>
<evidence type="ECO:0000313" key="1">
    <source>
        <dbReference type="EMBL" id="GAA2272018.1"/>
    </source>
</evidence>
<dbReference type="Pfam" id="PF10042">
    <property type="entry name" value="DUF2278"/>
    <property type="match status" value="1"/>
</dbReference>
<reference evidence="1 2" key="1">
    <citation type="journal article" date="2019" name="Int. J. Syst. Evol. Microbiol.">
        <title>The Global Catalogue of Microorganisms (GCM) 10K type strain sequencing project: providing services to taxonomists for standard genome sequencing and annotation.</title>
        <authorList>
            <consortium name="The Broad Institute Genomics Platform"/>
            <consortium name="The Broad Institute Genome Sequencing Center for Infectious Disease"/>
            <person name="Wu L."/>
            <person name="Ma J."/>
        </authorList>
    </citation>
    <scope>NUCLEOTIDE SEQUENCE [LARGE SCALE GENOMIC DNA]</scope>
    <source>
        <strain evidence="1 2">JCM 7356</strain>
    </source>
</reference>
<evidence type="ECO:0000313" key="2">
    <source>
        <dbReference type="Proteomes" id="UP001500305"/>
    </source>
</evidence>
<keyword evidence="2" id="KW-1185">Reference proteome</keyword>
<gene>
    <name evidence="1" type="ORF">GCM10010430_67410</name>
</gene>
<organism evidence="1 2">
    <name type="scientific">Kitasatospora cystarginea</name>
    <dbReference type="NCBI Taxonomy" id="58350"/>
    <lineage>
        <taxon>Bacteria</taxon>
        <taxon>Bacillati</taxon>
        <taxon>Actinomycetota</taxon>
        <taxon>Actinomycetes</taxon>
        <taxon>Kitasatosporales</taxon>
        <taxon>Streptomycetaceae</taxon>
        <taxon>Kitasatospora</taxon>
    </lineage>
</organism>
<name>A0ABN3EV91_9ACTN</name>
<dbReference type="RefSeq" id="WP_344640363.1">
    <property type="nucleotide sequence ID" value="NZ_BAAATR010000044.1"/>
</dbReference>
<sequence>MPLNDYGVLAARAIERRREGDSVPTPHYQIHLRDDSGVDYRVAVNVKSQQTPSDLLYLVDADFRHPLTQLLPEAGSGWTREPSQPGTASLDFIRGNLFDPALMRTLPPDLPGADNDLEDLIDHYVQRAIDEPAACIYAFGQRWPTEQLSDKALGFGARSGVHDIHMNQGNSGQWVADDGVWQDGGLLIRLPSENRWVAVFLAFQSQSWHTDDGTGHALAPVRPITPGQEQVRIVAAVPNPATSAPATVTLLNASPAPVNLQGWRLGDQHMNLLPLPEEQLQPGETLRISAEQDGFRLGADGGAITLLDPSNFKVHGVAYTKRPANSAGSSITF</sequence>
<dbReference type="InterPro" id="IPR036415">
    <property type="entry name" value="Lamin_tail_dom_sf"/>
</dbReference>
<comment type="caution">
    <text evidence="1">The sequence shown here is derived from an EMBL/GenBank/DDBJ whole genome shotgun (WGS) entry which is preliminary data.</text>
</comment>
<dbReference type="EMBL" id="BAAATR010000044">
    <property type="protein sequence ID" value="GAA2272018.1"/>
    <property type="molecule type" value="Genomic_DNA"/>
</dbReference>
<evidence type="ECO:0008006" key="3">
    <source>
        <dbReference type="Google" id="ProtNLM"/>
    </source>
</evidence>
<accession>A0ABN3EV91</accession>
<dbReference type="SUPFAM" id="SSF74853">
    <property type="entry name" value="Lamin A/C globular tail domain"/>
    <property type="match status" value="1"/>
</dbReference>
<dbReference type="Proteomes" id="UP001500305">
    <property type="component" value="Unassembled WGS sequence"/>
</dbReference>